<dbReference type="PATRIC" id="fig|1429043.3.peg.3443"/>
<sequence>MFHYLRHKNISRKGMTVSCTAPKWKRGNTFGKNSLPGQGKGLFLIKWLLPLALVCCLISPVNAQNKNTDHQDFLIRFPNMSSSERLAALEEAMGSLLYSSKQIISLLDKPTLQKRILLAEKFAETNLRLKSSALLLQKKLFPKGTPLTDSAKAYLVKNLTQIQNKAEKQAKSLAEQHQKLDEQKRIACSAADTTKAEKAEAQTDAIINQISYLVAGVSELKRQGAKLAEPYMLSKKRLKEVETQAREIRRDWLKNQKEFANTFGDREKALDYFDPVYQKAIELNELYLKSAFRANKIAAAGVSSSSISLENILNDIEAGKASKSEAESRYRAFIFKNKDLFKKARKLYTLNFDDDKNIFKEYYQYWPTRQPPQSVDDLKTTTNILNTLRLLDSINQAAVNSLKKAMAKAEKARTCLAALRKKRDTIIARLNCPEHAKPFWPASAEQPVCRCKKGWIFNTDKSACLPKNYCKKMILGYREHLKNGNKEKARAALNLLRLKKCPNLAALRPERTIPDVTKLPIKEAVSVLQKAGLGYAVSSAGQATEQKNARHVLEQSPKSGESVGANKVVKLRVFDSWNQAKAKIKADKLCAKKYPGASALWNKKELKFGCGCPKPGVWNRDKTACIAAKAAAVEKCRRQYPGSVARYSPKHGEYRCFCPDGMEWNEKGSACITAKARYQAICAKKYPGSSAVWNKKSASYVCTCTNGRRWNPKKTRCLLSQAEANKVCLRKIANTEARYIPEKDRYECFCAGGRFWQPPKKCCSQTRAEAQQSCGRKYPGSEARYSQKNNDYLCFCPDGYTWNKNRTACVQTAQSAQAYCSRHYPGTTAKWVKEMAEFRCFCPGNGRWDPQTKKCQGNKANRNQARGSNCSRLAQAYMQEVNGFKSTGGSGSTAGLWNILNQAQSCNWYFQEARNVKCLDLARKFDQAFGYVNSNNQHSVNVVQGILTQGQINGCAWVAQAQSQVNLKINQTKNGNLGNIFKGGAFDKDSWKVKNVPKVNIPQMPKGGNLGGK</sequence>
<name>A0A0D2JBB4_9BACT</name>
<comment type="caution">
    <text evidence="3">The sequence shown here is derived from an EMBL/GenBank/DDBJ whole genome shotgun (WGS) entry which is preliminary data.</text>
</comment>
<dbReference type="Proteomes" id="UP000032233">
    <property type="component" value="Unassembled WGS sequence"/>
</dbReference>
<dbReference type="EMBL" id="AZAC01000020">
    <property type="protein sequence ID" value="KIX12996.1"/>
    <property type="molecule type" value="Genomic_DNA"/>
</dbReference>
<dbReference type="Pfam" id="PF03793">
    <property type="entry name" value="PASTA"/>
    <property type="match status" value="1"/>
</dbReference>
<protein>
    <recommendedName>
        <fullName evidence="2">PASTA domain-containing protein</fullName>
    </recommendedName>
</protein>
<dbReference type="PROSITE" id="PS51178">
    <property type="entry name" value="PASTA"/>
    <property type="match status" value="1"/>
</dbReference>
<keyword evidence="1" id="KW-0175">Coiled coil</keyword>
<gene>
    <name evidence="3" type="ORF">X474_16240</name>
</gene>
<accession>A0A0D2JBB4</accession>
<evidence type="ECO:0000256" key="1">
    <source>
        <dbReference type="SAM" id="Coils"/>
    </source>
</evidence>
<feature type="coiled-coil region" evidence="1">
    <location>
        <begin position="156"/>
        <end position="183"/>
    </location>
</feature>
<dbReference type="SMART" id="SM00740">
    <property type="entry name" value="PASTA"/>
    <property type="match status" value="1"/>
</dbReference>
<feature type="domain" description="PASTA" evidence="2">
    <location>
        <begin position="508"/>
        <end position="575"/>
    </location>
</feature>
<dbReference type="InParanoid" id="A0A0D2JBB4"/>
<dbReference type="CDD" id="cd06577">
    <property type="entry name" value="PASTA_pknB"/>
    <property type="match status" value="1"/>
</dbReference>
<dbReference type="AlphaFoldDB" id="A0A0D2JBB4"/>
<evidence type="ECO:0000313" key="4">
    <source>
        <dbReference type="Proteomes" id="UP000032233"/>
    </source>
</evidence>
<evidence type="ECO:0000259" key="2">
    <source>
        <dbReference type="PROSITE" id="PS51178"/>
    </source>
</evidence>
<dbReference type="Gene3D" id="3.30.10.20">
    <property type="match status" value="1"/>
</dbReference>
<reference evidence="3 4" key="1">
    <citation type="submission" date="2013-11" db="EMBL/GenBank/DDBJ databases">
        <title>Metagenomic analysis of a methanogenic consortium involved in long chain n-alkane degradation.</title>
        <authorList>
            <person name="Davidova I.A."/>
            <person name="Callaghan A.V."/>
            <person name="Wawrik B."/>
            <person name="Pruitt S."/>
            <person name="Marks C."/>
            <person name="Duncan K.E."/>
            <person name="Suflita J.M."/>
        </authorList>
    </citation>
    <scope>NUCLEOTIDE SEQUENCE [LARGE SCALE GENOMIC DNA]</scope>
    <source>
        <strain evidence="3 4">SPR</strain>
    </source>
</reference>
<proteinExistence type="predicted"/>
<organism evidence="3 4">
    <name type="scientific">Dethiosulfatarculus sandiegensis</name>
    <dbReference type="NCBI Taxonomy" id="1429043"/>
    <lineage>
        <taxon>Bacteria</taxon>
        <taxon>Pseudomonadati</taxon>
        <taxon>Thermodesulfobacteriota</taxon>
        <taxon>Desulfarculia</taxon>
        <taxon>Desulfarculales</taxon>
        <taxon>Desulfarculaceae</taxon>
        <taxon>Dethiosulfatarculus</taxon>
    </lineage>
</organism>
<dbReference type="Gene3D" id="2.90.20.10">
    <property type="entry name" value="Plasmodium vivax P25 domain"/>
    <property type="match status" value="1"/>
</dbReference>
<evidence type="ECO:0000313" key="3">
    <source>
        <dbReference type="EMBL" id="KIX12996.1"/>
    </source>
</evidence>
<dbReference type="STRING" id="1429043.X474_16240"/>
<dbReference type="InterPro" id="IPR005543">
    <property type="entry name" value="PASTA_dom"/>
</dbReference>
<keyword evidence="4" id="KW-1185">Reference proteome</keyword>